<feature type="region of interest" description="Disordered" evidence="1">
    <location>
        <begin position="395"/>
        <end position="456"/>
    </location>
</feature>
<dbReference type="EMBL" id="PDUG01000003">
    <property type="protein sequence ID" value="PIC39659.1"/>
    <property type="molecule type" value="Genomic_DNA"/>
</dbReference>
<evidence type="ECO:0000313" key="4">
    <source>
        <dbReference type="Proteomes" id="UP000230233"/>
    </source>
</evidence>
<name>A0A2G5UJG1_9PELO</name>
<evidence type="ECO:0000313" key="3">
    <source>
        <dbReference type="EMBL" id="PIC39659.1"/>
    </source>
</evidence>
<protein>
    <recommendedName>
        <fullName evidence="2">Sdz-33 F-box domain-containing protein</fullName>
    </recommendedName>
</protein>
<feature type="domain" description="Sdz-33 F-box" evidence="2">
    <location>
        <begin position="305"/>
        <end position="369"/>
    </location>
</feature>
<evidence type="ECO:0000259" key="2">
    <source>
        <dbReference type="Pfam" id="PF07735"/>
    </source>
</evidence>
<dbReference type="InterPro" id="IPR053222">
    <property type="entry name" value="Zygotic_Embryogenesis-Asso"/>
</dbReference>
<dbReference type="Proteomes" id="UP000230233">
    <property type="component" value="Chromosome III"/>
</dbReference>
<dbReference type="PANTHER" id="PTHR22899">
    <property type="entry name" value="CYCLIN-RELATED F-BOX FAMILY"/>
    <property type="match status" value="1"/>
</dbReference>
<sequence>MTTQVSNQTQRRLANDLSLNVLRAMKYHAIIVYSCVSKKALALVQSLHLPIKSVQIIMKEDPVIEFEFRNDFVSLEFEMDRNNEQVASLNDHPVNVKVLKDKLSYLANDDPRNQVVTMSNQGMTLREWIQHLCSISNNVKLYEAEFRVGDMTNQNSNQTQRRLANHLCLNILKAMKYHAIIAYSFVSKKALSLFQSLRLPISSILIEMKEDPVIRLDFGTKCIVLEFKMGKNNEHVTCLNDFPVNLDFQSLRNAFPKLRKISVHGSRNEISEHEILNAQNVLRAFLPYLKEVQLFHVPLGENLTCQHIGMANLELLNFFYPKNFNFDCLFTLNVQMCMIETDHMPLRDLNRFFKLWIKGSNPRLEVLSISCDTETVPDSSVLLKGLKVKELEKVEEEESEIEYEDEDEEEQSDAVSERSESEWESEESESEKSESESEAESGEELDDEEIEGGEEKKFFIMNCHGMSGQIEFKRFEVNFIVSKINWG</sequence>
<feature type="compositionally biased region" description="Acidic residues" evidence="1">
    <location>
        <begin position="436"/>
        <end position="452"/>
    </location>
</feature>
<accession>A0A2G5UJG1</accession>
<gene>
    <name evidence="3" type="primary">Cnig_chr_III.g11277</name>
    <name evidence="3" type="ORF">B9Z55_011277</name>
</gene>
<feature type="compositionally biased region" description="Acidic residues" evidence="1">
    <location>
        <begin position="395"/>
        <end position="412"/>
    </location>
</feature>
<dbReference type="InterPro" id="IPR012885">
    <property type="entry name" value="F-box_Sdz-33"/>
</dbReference>
<comment type="caution">
    <text evidence="3">The sequence shown here is derived from an EMBL/GenBank/DDBJ whole genome shotgun (WGS) entry which is preliminary data.</text>
</comment>
<dbReference type="Pfam" id="PF07735">
    <property type="entry name" value="FBA_2"/>
    <property type="match status" value="1"/>
</dbReference>
<proteinExistence type="predicted"/>
<reference evidence="4" key="1">
    <citation type="submission" date="2017-10" db="EMBL/GenBank/DDBJ databases">
        <title>Rapid genome shrinkage in a self-fertile nematode reveals novel sperm competition proteins.</title>
        <authorList>
            <person name="Yin D."/>
            <person name="Schwarz E.M."/>
            <person name="Thomas C.G."/>
            <person name="Felde R.L."/>
            <person name="Korf I.F."/>
            <person name="Cutter A.D."/>
            <person name="Schartner C.M."/>
            <person name="Ralston E.J."/>
            <person name="Meyer B.J."/>
            <person name="Haag E.S."/>
        </authorList>
    </citation>
    <scope>NUCLEOTIDE SEQUENCE [LARGE SCALE GENOMIC DNA]</scope>
    <source>
        <strain evidence="4">JU1422</strain>
    </source>
</reference>
<dbReference type="AlphaFoldDB" id="A0A2G5UJG1"/>
<organism evidence="3 4">
    <name type="scientific">Caenorhabditis nigoni</name>
    <dbReference type="NCBI Taxonomy" id="1611254"/>
    <lineage>
        <taxon>Eukaryota</taxon>
        <taxon>Metazoa</taxon>
        <taxon>Ecdysozoa</taxon>
        <taxon>Nematoda</taxon>
        <taxon>Chromadorea</taxon>
        <taxon>Rhabditida</taxon>
        <taxon>Rhabditina</taxon>
        <taxon>Rhabditomorpha</taxon>
        <taxon>Rhabditoidea</taxon>
        <taxon>Rhabditidae</taxon>
        <taxon>Peloderinae</taxon>
        <taxon>Caenorhabditis</taxon>
    </lineage>
</organism>
<dbReference type="PANTHER" id="PTHR22899:SF0">
    <property type="entry name" value="F-BOX ASSOCIATED DOMAIN-CONTAINING PROTEIN-RELATED"/>
    <property type="match status" value="1"/>
</dbReference>
<keyword evidence="4" id="KW-1185">Reference proteome</keyword>
<evidence type="ECO:0000256" key="1">
    <source>
        <dbReference type="SAM" id="MobiDB-lite"/>
    </source>
</evidence>